<name>A0ABP8GP96_9BACT</name>
<dbReference type="NCBIfam" id="TIGR04256">
    <property type="entry name" value="GxxExxY"/>
    <property type="match status" value="1"/>
</dbReference>
<dbReference type="EMBL" id="BAABGY010000007">
    <property type="protein sequence ID" value="GAA4327862.1"/>
    <property type="molecule type" value="Genomic_DNA"/>
</dbReference>
<keyword evidence="2" id="KW-1185">Reference proteome</keyword>
<evidence type="ECO:0000313" key="1">
    <source>
        <dbReference type="EMBL" id="GAA4327862.1"/>
    </source>
</evidence>
<organism evidence="1 2">
    <name type="scientific">Flaviaesturariibacter amylovorans</name>
    <dbReference type="NCBI Taxonomy" id="1084520"/>
    <lineage>
        <taxon>Bacteria</taxon>
        <taxon>Pseudomonadati</taxon>
        <taxon>Bacteroidota</taxon>
        <taxon>Chitinophagia</taxon>
        <taxon>Chitinophagales</taxon>
        <taxon>Chitinophagaceae</taxon>
        <taxon>Flaviaestuariibacter</taxon>
    </lineage>
</organism>
<reference evidence="2" key="1">
    <citation type="journal article" date="2019" name="Int. J. Syst. Evol. Microbiol.">
        <title>The Global Catalogue of Microorganisms (GCM) 10K type strain sequencing project: providing services to taxonomists for standard genome sequencing and annotation.</title>
        <authorList>
            <consortium name="The Broad Institute Genomics Platform"/>
            <consortium name="The Broad Institute Genome Sequencing Center for Infectious Disease"/>
            <person name="Wu L."/>
            <person name="Ma J."/>
        </authorList>
    </citation>
    <scope>NUCLEOTIDE SEQUENCE [LARGE SCALE GENOMIC DNA]</scope>
    <source>
        <strain evidence="2">JCM 17919</strain>
    </source>
</reference>
<sequence length="134" mass="15590">MTQTELHRAVRIIITCARRVHEILGPGFEASVYQEALYLELESTPLTFTRDHALPVRYEGELVGEHRFDFALDNDIVVTLRTDARMGKSHHAQMDNLLHYFNLRTGLLLNFGAARFQQKRLTNKKYRVFPFSLN</sequence>
<dbReference type="InterPro" id="IPR026350">
    <property type="entry name" value="GxxExxY"/>
</dbReference>
<accession>A0ABP8GP96</accession>
<evidence type="ECO:0000313" key="2">
    <source>
        <dbReference type="Proteomes" id="UP001501725"/>
    </source>
</evidence>
<protein>
    <submittedName>
        <fullName evidence="1">GxxExxY protein</fullName>
    </submittedName>
</protein>
<dbReference type="RefSeq" id="WP_345255126.1">
    <property type="nucleotide sequence ID" value="NZ_BAABGY010000007.1"/>
</dbReference>
<gene>
    <name evidence="1" type="ORF">GCM10023184_17360</name>
</gene>
<comment type="caution">
    <text evidence="1">The sequence shown here is derived from an EMBL/GenBank/DDBJ whole genome shotgun (WGS) entry which is preliminary data.</text>
</comment>
<dbReference type="Proteomes" id="UP001501725">
    <property type="component" value="Unassembled WGS sequence"/>
</dbReference>
<dbReference type="Pfam" id="PF13366">
    <property type="entry name" value="PDDEXK_3"/>
    <property type="match status" value="1"/>
</dbReference>
<proteinExistence type="predicted"/>